<keyword evidence="9" id="KW-0325">Glycoprotein</keyword>
<dbReference type="AlphaFoldDB" id="A0A835M8J0"/>
<feature type="compositionally biased region" description="Polar residues" evidence="10">
    <location>
        <begin position="67"/>
        <end position="80"/>
    </location>
</feature>
<dbReference type="SUPFAM" id="SSF52058">
    <property type="entry name" value="L domain-like"/>
    <property type="match status" value="1"/>
</dbReference>
<organism evidence="11 12">
    <name type="scientific">Coptis chinensis</name>
    <dbReference type="NCBI Taxonomy" id="261450"/>
    <lineage>
        <taxon>Eukaryota</taxon>
        <taxon>Viridiplantae</taxon>
        <taxon>Streptophyta</taxon>
        <taxon>Embryophyta</taxon>
        <taxon>Tracheophyta</taxon>
        <taxon>Spermatophyta</taxon>
        <taxon>Magnoliopsida</taxon>
        <taxon>Ranunculales</taxon>
        <taxon>Ranunculaceae</taxon>
        <taxon>Coptidoideae</taxon>
        <taxon>Coptis</taxon>
    </lineage>
</organism>
<evidence type="ECO:0000313" key="12">
    <source>
        <dbReference type="Proteomes" id="UP000631114"/>
    </source>
</evidence>
<keyword evidence="6" id="KW-1133">Transmembrane helix</keyword>
<keyword evidence="12" id="KW-1185">Reference proteome</keyword>
<feature type="region of interest" description="Disordered" evidence="10">
    <location>
        <begin position="60"/>
        <end position="83"/>
    </location>
</feature>
<keyword evidence="8" id="KW-0675">Receptor</keyword>
<keyword evidence="5" id="KW-0677">Repeat</keyword>
<evidence type="ECO:0000256" key="5">
    <source>
        <dbReference type="ARBA" id="ARBA00022737"/>
    </source>
</evidence>
<dbReference type="GO" id="GO:0016020">
    <property type="term" value="C:membrane"/>
    <property type="evidence" value="ECO:0007669"/>
    <property type="project" value="UniProtKB-SubCell"/>
</dbReference>
<gene>
    <name evidence="11" type="ORF">IFM89_019598</name>
</gene>
<dbReference type="FunFam" id="3.80.10.10:FF:000041">
    <property type="entry name" value="LRR receptor-like serine/threonine-protein kinase ERECTA"/>
    <property type="match status" value="1"/>
</dbReference>
<protein>
    <submittedName>
        <fullName evidence="11">Uncharacterized protein</fullName>
    </submittedName>
</protein>
<evidence type="ECO:0000313" key="11">
    <source>
        <dbReference type="EMBL" id="KAF9614621.1"/>
    </source>
</evidence>
<dbReference type="Gene3D" id="3.80.10.10">
    <property type="entry name" value="Ribonuclease Inhibitor"/>
    <property type="match status" value="1"/>
</dbReference>
<dbReference type="Proteomes" id="UP000631114">
    <property type="component" value="Unassembled WGS sequence"/>
</dbReference>
<proteinExistence type="predicted"/>
<evidence type="ECO:0000256" key="9">
    <source>
        <dbReference type="ARBA" id="ARBA00023180"/>
    </source>
</evidence>
<evidence type="ECO:0000256" key="8">
    <source>
        <dbReference type="ARBA" id="ARBA00023170"/>
    </source>
</evidence>
<dbReference type="PANTHER" id="PTHR27000:SF642">
    <property type="entry name" value="INACTIVE LEUCINE-RICH REPEAT RECEPTOR KINASE XIAO-RELATED"/>
    <property type="match status" value="1"/>
</dbReference>
<keyword evidence="7" id="KW-0472">Membrane</keyword>
<accession>A0A835M8J0</accession>
<evidence type="ECO:0000256" key="2">
    <source>
        <dbReference type="ARBA" id="ARBA00022614"/>
    </source>
</evidence>
<dbReference type="InterPro" id="IPR032675">
    <property type="entry name" value="LRR_dom_sf"/>
</dbReference>
<keyword evidence="2" id="KW-0433">Leucine-rich repeat</keyword>
<evidence type="ECO:0000256" key="6">
    <source>
        <dbReference type="ARBA" id="ARBA00022989"/>
    </source>
</evidence>
<comment type="caution">
    <text evidence="11">The sequence shown here is derived from an EMBL/GenBank/DDBJ whole genome shotgun (WGS) entry which is preliminary data.</text>
</comment>
<evidence type="ECO:0000256" key="1">
    <source>
        <dbReference type="ARBA" id="ARBA00004167"/>
    </source>
</evidence>
<comment type="subcellular location">
    <subcellularLocation>
        <location evidence="1">Membrane</location>
        <topology evidence="1">Single-pass membrane protein</topology>
    </subcellularLocation>
</comment>
<dbReference type="OrthoDB" id="676979at2759"/>
<evidence type="ECO:0000256" key="7">
    <source>
        <dbReference type="ARBA" id="ARBA00023136"/>
    </source>
</evidence>
<dbReference type="PANTHER" id="PTHR27000">
    <property type="entry name" value="LEUCINE-RICH REPEAT RECEPTOR-LIKE PROTEIN KINASE FAMILY PROTEIN-RELATED"/>
    <property type="match status" value="1"/>
</dbReference>
<evidence type="ECO:0000256" key="4">
    <source>
        <dbReference type="ARBA" id="ARBA00022729"/>
    </source>
</evidence>
<evidence type="ECO:0000256" key="3">
    <source>
        <dbReference type="ARBA" id="ARBA00022692"/>
    </source>
</evidence>
<keyword evidence="3" id="KW-0812">Transmembrane</keyword>
<evidence type="ECO:0000256" key="10">
    <source>
        <dbReference type="SAM" id="MobiDB-lite"/>
    </source>
</evidence>
<sequence>MGQASHGRVRYVVRPVLPHGCEKATSPCGAVGTTNSMNLGAYCVELALKNMEYKAMDDSTIKKVSEPSPSQQASSLTNPSLRPVHVSHRQSSSAYGFRTFSPRFTSTGLSICFATQDCGDVPLLIVCCRDGHYRVKEKLTGGMVIWSESLLPKDLANATLLEILDLRGGFFEGSFPLAYKNLQNLKFLGLLGNNRSGYISSELGQLKSLESIILGYNAFEGEIPAEFGYLTNLQYLDLAVGSLSGRILAKLGRLKQYNFEGNIP</sequence>
<reference evidence="11 12" key="1">
    <citation type="submission" date="2020-10" db="EMBL/GenBank/DDBJ databases">
        <title>The Coptis chinensis genome and diversification of protoberbering-type alkaloids.</title>
        <authorList>
            <person name="Wang B."/>
            <person name="Shu S."/>
            <person name="Song C."/>
            <person name="Liu Y."/>
        </authorList>
    </citation>
    <scope>NUCLEOTIDE SEQUENCE [LARGE SCALE GENOMIC DNA]</scope>
    <source>
        <strain evidence="11">HL-2020</strain>
        <tissue evidence="11">Leaf</tissue>
    </source>
</reference>
<name>A0A835M8J0_9MAGN</name>
<keyword evidence="4" id="KW-0732">Signal</keyword>
<dbReference type="EMBL" id="JADFTS010000003">
    <property type="protein sequence ID" value="KAF9614621.1"/>
    <property type="molecule type" value="Genomic_DNA"/>
</dbReference>